<dbReference type="Proteomes" id="UP000253370">
    <property type="component" value="Unassembled WGS sequence"/>
</dbReference>
<proteinExistence type="predicted"/>
<evidence type="ECO:0000259" key="1">
    <source>
        <dbReference type="Pfam" id="PF08241"/>
    </source>
</evidence>
<dbReference type="InterPro" id="IPR029063">
    <property type="entry name" value="SAM-dependent_MTases_sf"/>
</dbReference>
<accession>A0A365UBV0</accession>
<dbReference type="AlphaFoldDB" id="A0A365UBV0"/>
<evidence type="ECO:0000313" key="2">
    <source>
        <dbReference type="EMBL" id="RBI86411.1"/>
    </source>
</evidence>
<dbReference type="Gene3D" id="3.40.50.150">
    <property type="entry name" value="Vaccinia Virus protein VP39"/>
    <property type="match status" value="1"/>
</dbReference>
<name>A0A365UBV0_9RHOB</name>
<dbReference type="InterPro" id="IPR013216">
    <property type="entry name" value="Methyltransf_11"/>
</dbReference>
<dbReference type="Pfam" id="PF08241">
    <property type="entry name" value="Methyltransf_11"/>
    <property type="match status" value="1"/>
</dbReference>
<feature type="domain" description="Methyltransferase type 11" evidence="1">
    <location>
        <begin position="67"/>
        <end position="105"/>
    </location>
</feature>
<keyword evidence="3" id="KW-1185">Reference proteome</keyword>
<evidence type="ECO:0000313" key="3">
    <source>
        <dbReference type="Proteomes" id="UP000253370"/>
    </source>
</evidence>
<comment type="caution">
    <text evidence="2">The sequence shown here is derived from an EMBL/GenBank/DDBJ whole genome shotgun (WGS) entry which is preliminary data.</text>
</comment>
<sequence length="192" mass="22396">MSLYESQKYWRQRSDMLYYSYIDYIMRTVGAKAESLIDVGSGNCPYLDWFDWIPERVSVDIRVPYESEGVKAIKGDIHTLAFDDTFDICTCFQVLEHVPDAGAFAHRLLELGELVVVSVPYNWKNVPRPTPGHVHDPVTYEKLTGWMGREANYKIIVEEPFQRHKSKRLIALYDRDPERTFDSSIKKGRIIR</sequence>
<reference evidence="2 3" key="1">
    <citation type="submission" date="2018-07" db="EMBL/GenBank/DDBJ databases">
        <title>Rhodosalinus sp. strain E84T genomic sequence and assembly.</title>
        <authorList>
            <person name="Liu Z.-W."/>
            <person name="Lu D.-C."/>
        </authorList>
    </citation>
    <scope>NUCLEOTIDE SEQUENCE [LARGE SCALE GENOMIC DNA]</scope>
    <source>
        <strain evidence="2 3">E84</strain>
    </source>
</reference>
<protein>
    <recommendedName>
        <fullName evidence="1">Methyltransferase type 11 domain-containing protein</fullName>
    </recommendedName>
</protein>
<dbReference type="GO" id="GO:0008757">
    <property type="term" value="F:S-adenosylmethionine-dependent methyltransferase activity"/>
    <property type="evidence" value="ECO:0007669"/>
    <property type="project" value="InterPro"/>
</dbReference>
<organism evidence="2 3">
    <name type="scientific">Rhodosalinus halophilus</name>
    <dbReference type="NCBI Taxonomy" id="2259333"/>
    <lineage>
        <taxon>Bacteria</taxon>
        <taxon>Pseudomonadati</taxon>
        <taxon>Pseudomonadota</taxon>
        <taxon>Alphaproteobacteria</taxon>
        <taxon>Rhodobacterales</taxon>
        <taxon>Paracoccaceae</taxon>
        <taxon>Rhodosalinus</taxon>
    </lineage>
</organism>
<dbReference type="SUPFAM" id="SSF53335">
    <property type="entry name" value="S-adenosyl-L-methionine-dependent methyltransferases"/>
    <property type="match status" value="1"/>
</dbReference>
<gene>
    <name evidence="2" type="ORF">DRV85_06600</name>
</gene>
<dbReference type="EMBL" id="QNTQ01000005">
    <property type="protein sequence ID" value="RBI86411.1"/>
    <property type="molecule type" value="Genomic_DNA"/>
</dbReference>